<dbReference type="InterPro" id="IPR050156">
    <property type="entry name" value="TC-AMP_synthase_SUA5"/>
</dbReference>
<evidence type="ECO:0000256" key="4">
    <source>
        <dbReference type="ARBA" id="ARBA00022490"/>
    </source>
</evidence>
<evidence type="ECO:0000256" key="10">
    <source>
        <dbReference type="ARBA" id="ARBA00029774"/>
    </source>
</evidence>
<dbReference type="GO" id="GO:0061710">
    <property type="term" value="F:L-threonylcarbamoyladenylate synthase"/>
    <property type="evidence" value="ECO:0007669"/>
    <property type="project" value="UniProtKB-EC"/>
</dbReference>
<proteinExistence type="inferred from homology"/>
<evidence type="ECO:0000256" key="6">
    <source>
        <dbReference type="ARBA" id="ARBA00022694"/>
    </source>
</evidence>
<keyword evidence="4" id="KW-0963">Cytoplasm</keyword>
<protein>
    <recommendedName>
        <fullName evidence="10">L-threonylcarbamoyladenylate synthase</fullName>
        <ecNumber evidence="3">2.7.7.87</ecNumber>
    </recommendedName>
    <alternativeName>
        <fullName evidence="10">L-threonylcarbamoyladenylate synthase</fullName>
    </alternativeName>
</protein>
<dbReference type="GO" id="GO:0005524">
    <property type="term" value="F:ATP binding"/>
    <property type="evidence" value="ECO:0007669"/>
    <property type="project" value="UniProtKB-KW"/>
</dbReference>
<dbReference type="GO" id="GO:0006450">
    <property type="term" value="P:regulation of translational fidelity"/>
    <property type="evidence" value="ECO:0007669"/>
    <property type="project" value="TreeGrafter"/>
</dbReference>
<dbReference type="Pfam" id="PF01300">
    <property type="entry name" value="Sua5_yciO_yrdC"/>
    <property type="match status" value="1"/>
</dbReference>
<dbReference type="InterPro" id="IPR017945">
    <property type="entry name" value="DHBP_synth_RibB-like_a/b_dom"/>
</dbReference>
<sequence length="234" mass="25336">MDTCRISLQNIGECVEKASEILHIGGVILYPTDTLYGLGVDALSDAAVAKVYALKGRDERKPIHCIVTNMDMVSEYAKVDDVERRLAARFLPGPLTLILKKREGIETGIARGIDTIGIRIPDYPFCLALAKKFGKPITTTSANRSGQKTGRNVKEILEQLSGGDAYASLLPARRSLGAGGQKTAIENIDLVIDAGELPGRLPSTVVDVSGDRPLILREGAIPAAYIWDELQMKY</sequence>
<feature type="domain" description="YrdC-like" evidence="12">
    <location>
        <begin position="12"/>
        <end position="221"/>
    </location>
</feature>
<dbReference type="PANTHER" id="PTHR17490">
    <property type="entry name" value="SUA5"/>
    <property type="match status" value="1"/>
</dbReference>
<dbReference type="GO" id="GO:0005737">
    <property type="term" value="C:cytoplasm"/>
    <property type="evidence" value="ECO:0007669"/>
    <property type="project" value="UniProtKB-SubCell"/>
</dbReference>
<comment type="caution">
    <text evidence="13">The sequence shown here is derived from an EMBL/GenBank/DDBJ whole genome shotgun (WGS) entry which is preliminary data.</text>
</comment>
<evidence type="ECO:0000256" key="11">
    <source>
        <dbReference type="ARBA" id="ARBA00048366"/>
    </source>
</evidence>
<dbReference type="PROSITE" id="PS51163">
    <property type="entry name" value="YRDC"/>
    <property type="match status" value="1"/>
</dbReference>
<dbReference type="AlphaFoldDB" id="A0A1F6E6U8"/>
<dbReference type="GO" id="GO:0000049">
    <property type="term" value="F:tRNA binding"/>
    <property type="evidence" value="ECO:0007669"/>
    <property type="project" value="TreeGrafter"/>
</dbReference>
<dbReference type="EMBL" id="MFLP01000032">
    <property type="protein sequence ID" value="OGG69423.1"/>
    <property type="molecule type" value="Genomic_DNA"/>
</dbReference>
<dbReference type="SUPFAM" id="SSF55821">
    <property type="entry name" value="YrdC/RibB"/>
    <property type="match status" value="1"/>
</dbReference>
<dbReference type="PANTHER" id="PTHR17490:SF16">
    <property type="entry name" value="THREONYLCARBAMOYL-AMP SYNTHASE"/>
    <property type="match status" value="1"/>
</dbReference>
<dbReference type="InterPro" id="IPR006070">
    <property type="entry name" value="Sua5-like_dom"/>
</dbReference>
<keyword evidence="7" id="KW-0548">Nucleotidyltransferase</keyword>
<name>A0A1F6E6U8_9BACT</name>
<comment type="catalytic activity">
    <reaction evidence="11">
        <text>L-threonine + hydrogencarbonate + ATP = L-threonylcarbamoyladenylate + diphosphate + H2O</text>
        <dbReference type="Rhea" id="RHEA:36407"/>
        <dbReference type="ChEBI" id="CHEBI:15377"/>
        <dbReference type="ChEBI" id="CHEBI:17544"/>
        <dbReference type="ChEBI" id="CHEBI:30616"/>
        <dbReference type="ChEBI" id="CHEBI:33019"/>
        <dbReference type="ChEBI" id="CHEBI:57926"/>
        <dbReference type="ChEBI" id="CHEBI:73682"/>
        <dbReference type="EC" id="2.7.7.87"/>
    </reaction>
</comment>
<reference evidence="13 14" key="1">
    <citation type="journal article" date="2016" name="Nat. Commun.">
        <title>Thousands of microbial genomes shed light on interconnected biogeochemical processes in an aquifer system.</title>
        <authorList>
            <person name="Anantharaman K."/>
            <person name="Brown C.T."/>
            <person name="Hug L.A."/>
            <person name="Sharon I."/>
            <person name="Castelle C.J."/>
            <person name="Probst A.J."/>
            <person name="Thomas B.C."/>
            <person name="Singh A."/>
            <person name="Wilkins M.J."/>
            <person name="Karaoz U."/>
            <person name="Brodie E.L."/>
            <person name="Williams K.H."/>
            <person name="Hubbard S.S."/>
            <person name="Banfield J.F."/>
        </authorList>
    </citation>
    <scope>NUCLEOTIDE SEQUENCE [LARGE SCALE GENOMIC DNA]</scope>
</reference>
<evidence type="ECO:0000256" key="2">
    <source>
        <dbReference type="ARBA" id="ARBA00007663"/>
    </source>
</evidence>
<keyword evidence="8" id="KW-0547">Nucleotide-binding</keyword>
<dbReference type="GO" id="GO:0003725">
    <property type="term" value="F:double-stranded RNA binding"/>
    <property type="evidence" value="ECO:0007669"/>
    <property type="project" value="InterPro"/>
</dbReference>
<accession>A0A1F6E6U8</accession>
<dbReference type="GO" id="GO:0008033">
    <property type="term" value="P:tRNA processing"/>
    <property type="evidence" value="ECO:0007669"/>
    <property type="project" value="UniProtKB-KW"/>
</dbReference>
<evidence type="ECO:0000313" key="13">
    <source>
        <dbReference type="EMBL" id="OGG69423.1"/>
    </source>
</evidence>
<evidence type="ECO:0000256" key="9">
    <source>
        <dbReference type="ARBA" id="ARBA00022840"/>
    </source>
</evidence>
<evidence type="ECO:0000256" key="5">
    <source>
        <dbReference type="ARBA" id="ARBA00022679"/>
    </source>
</evidence>
<evidence type="ECO:0000256" key="7">
    <source>
        <dbReference type="ARBA" id="ARBA00022695"/>
    </source>
</evidence>
<evidence type="ECO:0000256" key="1">
    <source>
        <dbReference type="ARBA" id="ARBA00004496"/>
    </source>
</evidence>
<dbReference type="Gene3D" id="3.90.870.10">
    <property type="entry name" value="DHBP synthase"/>
    <property type="match status" value="1"/>
</dbReference>
<gene>
    <name evidence="13" type="ORF">A3F27_03220</name>
</gene>
<comment type="similarity">
    <text evidence="2">Belongs to the SUA5 family.</text>
</comment>
<keyword evidence="9" id="KW-0067">ATP-binding</keyword>
<evidence type="ECO:0000259" key="12">
    <source>
        <dbReference type="PROSITE" id="PS51163"/>
    </source>
</evidence>
<comment type="subcellular location">
    <subcellularLocation>
        <location evidence="1">Cytoplasm</location>
    </subcellularLocation>
</comment>
<keyword evidence="5" id="KW-0808">Transferase</keyword>
<dbReference type="Proteomes" id="UP000176689">
    <property type="component" value="Unassembled WGS sequence"/>
</dbReference>
<dbReference type="EC" id="2.7.7.87" evidence="3"/>
<organism evidence="13 14">
    <name type="scientific">Candidatus Kaiserbacteria bacterium RIFCSPHIGHO2_12_FULL_53_13</name>
    <dbReference type="NCBI Taxonomy" id="1798502"/>
    <lineage>
        <taxon>Bacteria</taxon>
        <taxon>Candidatus Kaiseribacteriota</taxon>
    </lineage>
</organism>
<evidence type="ECO:0000256" key="8">
    <source>
        <dbReference type="ARBA" id="ARBA00022741"/>
    </source>
</evidence>
<evidence type="ECO:0000313" key="14">
    <source>
        <dbReference type="Proteomes" id="UP000176689"/>
    </source>
</evidence>
<keyword evidence="6" id="KW-0819">tRNA processing</keyword>
<evidence type="ECO:0000256" key="3">
    <source>
        <dbReference type="ARBA" id="ARBA00012584"/>
    </source>
</evidence>
<dbReference type="NCBIfam" id="TIGR00057">
    <property type="entry name" value="L-threonylcarbamoyladenylate synthase"/>
    <property type="match status" value="1"/>
</dbReference>